<evidence type="ECO:0000313" key="1">
    <source>
        <dbReference type="EMBL" id="KAJ9652859.1"/>
    </source>
</evidence>
<gene>
    <name evidence="1" type="ORF">H2198_007906</name>
</gene>
<reference evidence="1" key="1">
    <citation type="submission" date="2022-10" db="EMBL/GenBank/DDBJ databases">
        <title>Culturing micro-colonial fungi from biological soil crusts in the Mojave desert and describing Neophaeococcomyces mojavensis, and introducing the new genera and species Taxawa tesnikishii.</title>
        <authorList>
            <person name="Kurbessoian T."/>
            <person name="Stajich J.E."/>
        </authorList>
    </citation>
    <scope>NUCLEOTIDE SEQUENCE</scope>
    <source>
        <strain evidence="1">JES_112</strain>
    </source>
</reference>
<comment type="caution">
    <text evidence="1">The sequence shown here is derived from an EMBL/GenBank/DDBJ whole genome shotgun (WGS) entry which is preliminary data.</text>
</comment>
<sequence length="606" mass="69662">MDSARRLARSWRERKPNAKADLTRARARFSDNPVSETYVYNNNQEAYMQSGYEISETGSFRPLTEMQEQFSRAGLYGDLPHASFHHLNTQSSATPTTVSHASFLGYTEERFQNDLESLMRPGQQTARNSISSDSSSSYVSCEDELSPDWLPPQPPSQVSSVSSSSAPLTSLTEDLDNEDHEQNMNFIDIFDPSTFSSNQPFTSLNMVSYDSYLEHRPSKAEIQDHRLKAINQYYERNNLPLPNSTSFRSSKAKPKGKAKQEGQQRLLIPSRDSIRDQRRELDENRIAARSRFRSAWGVSRQQDSSSPPFSQGVLQVMSPEDRDLIEAGQWRGVVVPEDEHSPYWNPAVDMTEFEISNALEYGEGNDFRTFIIEEQPPTLPPRHYATGGISYSGDTDEYAGDIQRESEAAYNGLTEYINDQLALSGPAISFTEPEYDNDVSHQHPYTSEYEHQGLHETNQIHDENLYPPDDSLSPTSFPHQHDEILPHQVSDQYSPEYPDEQPIDDHEATWPIRREPSPQPFRKVLYRVKGWFNGNRQKTELEEWDEEQAAYWWEQYQLPADQRDQIWDGEARQWVENPDAWRRREEMLEEAEEGEGEEVGGVDMEG</sequence>
<name>A0ACC2ZYM4_9EURO</name>
<dbReference type="Proteomes" id="UP001172386">
    <property type="component" value="Unassembled WGS sequence"/>
</dbReference>
<proteinExistence type="predicted"/>
<protein>
    <submittedName>
        <fullName evidence="1">Uncharacterized protein</fullName>
    </submittedName>
</protein>
<dbReference type="EMBL" id="JAPDRQ010000179">
    <property type="protein sequence ID" value="KAJ9652859.1"/>
    <property type="molecule type" value="Genomic_DNA"/>
</dbReference>
<organism evidence="1 2">
    <name type="scientific">Neophaeococcomyces mojaviensis</name>
    <dbReference type="NCBI Taxonomy" id="3383035"/>
    <lineage>
        <taxon>Eukaryota</taxon>
        <taxon>Fungi</taxon>
        <taxon>Dikarya</taxon>
        <taxon>Ascomycota</taxon>
        <taxon>Pezizomycotina</taxon>
        <taxon>Eurotiomycetes</taxon>
        <taxon>Chaetothyriomycetidae</taxon>
        <taxon>Chaetothyriales</taxon>
        <taxon>Chaetothyriales incertae sedis</taxon>
        <taxon>Neophaeococcomyces</taxon>
    </lineage>
</organism>
<keyword evidence="2" id="KW-1185">Reference proteome</keyword>
<evidence type="ECO:0000313" key="2">
    <source>
        <dbReference type="Proteomes" id="UP001172386"/>
    </source>
</evidence>
<accession>A0ACC2ZYM4</accession>